<evidence type="ECO:0000256" key="2">
    <source>
        <dbReference type="ARBA" id="ARBA00022737"/>
    </source>
</evidence>
<keyword evidence="2" id="KW-0677">Repeat</keyword>
<dbReference type="InterPro" id="IPR036869">
    <property type="entry name" value="J_dom_sf"/>
</dbReference>
<dbReference type="GO" id="GO:0009408">
    <property type="term" value="P:response to heat"/>
    <property type="evidence" value="ECO:0007669"/>
    <property type="project" value="InterPro"/>
</dbReference>
<dbReference type="PROSITE" id="PS00636">
    <property type="entry name" value="DNAJ_1"/>
    <property type="match status" value="1"/>
</dbReference>
<dbReference type="InterPro" id="IPR018253">
    <property type="entry name" value="DnaJ_domain_CS"/>
</dbReference>
<dbReference type="KEGG" id="soe:110802828"/>
<dbReference type="PROSITE" id="PS51188">
    <property type="entry name" value="ZF_CR"/>
    <property type="match status" value="1"/>
</dbReference>
<feature type="zinc finger region" description="CR-type" evidence="5">
    <location>
        <begin position="221"/>
        <end position="295"/>
    </location>
</feature>
<dbReference type="PANTHER" id="PTHR43096">
    <property type="entry name" value="DNAJ HOMOLOG 1, MITOCHONDRIAL-RELATED"/>
    <property type="match status" value="1"/>
</dbReference>
<evidence type="ECO:0000256" key="1">
    <source>
        <dbReference type="ARBA" id="ARBA00022723"/>
    </source>
</evidence>
<reference evidence="8" key="1">
    <citation type="journal article" date="2021" name="Nat. Commun.">
        <title>Genomic analyses provide insights into spinach domestication and the genetic basis of agronomic traits.</title>
        <authorList>
            <person name="Cai X."/>
            <person name="Sun X."/>
            <person name="Xu C."/>
            <person name="Sun H."/>
            <person name="Wang X."/>
            <person name="Ge C."/>
            <person name="Zhang Z."/>
            <person name="Wang Q."/>
            <person name="Fei Z."/>
            <person name="Jiao C."/>
            <person name="Wang Q."/>
        </authorList>
    </citation>
    <scope>NUCLEOTIDE SEQUENCE [LARGE SCALE GENOMIC DNA]</scope>
    <source>
        <strain evidence="8">cv. Varoflay</strain>
    </source>
</reference>
<name>A0A9R0KA12_SPIOL</name>
<dbReference type="Gene3D" id="6.20.20.10">
    <property type="match status" value="2"/>
</dbReference>
<dbReference type="GeneID" id="110802828"/>
<dbReference type="CDD" id="cd06257">
    <property type="entry name" value="DnaJ"/>
    <property type="match status" value="1"/>
</dbReference>
<dbReference type="AlphaFoldDB" id="A0A9R0KA12"/>
<organism evidence="8 9">
    <name type="scientific">Spinacia oleracea</name>
    <name type="common">Spinach</name>
    <dbReference type="NCBI Taxonomy" id="3562"/>
    <lineage>
        <taxon>Eukaryota</taxon>
        <taxon>Viridiplantae</taxon>
        <taxon>Streptophyta</taxon>
        <taxon>Embryophyta</taxon>
        <taxon>Tracheophyta</taxon>
        <taxon>Spermatophyta</taxon>
        <taxon>Magnoliopsida</taxon>
        <taxon>eudicotyledons</taxon>
        <taxon>Gunneridae</taxon>
        <taxon>Pentapetalae</taxon>
        <taxon>Caryophyllales</taxon>
        <taxon>Chenopodiaceae</taxon>
        <taxon>Chenopodioideae</taxon>
        <taxon>Anserineae</taxon>
        <taxon>Spinacia</taxon>
    </lineage>
</organism>
<dbReference type="RefSeq" id="XP_021864009.1">
    <property type="nucleotide sequence ID" value="XM_022008317.2"/>
</dbReference>
<evidence type="ECO:0000256" key="4">
    <source>
        <dbReference type="ARBA" id="ARBA00022833"/>
    </source>
</evidence>
<dbReference type="HAMAP" id="MF_01152">
    <property type="entry name" value="DnaJ"/>
    <property type="match status" value="1"/>
</dbReference>
<keyword evidence="1 5" id="KW-0479">Metal-binding</keyword>
<dbReference type="InterPro" id="IPR008971">
    <property type="entry name" value="HSP40/DnaJ_pept-bd"/>
</dbReference>
<dbReference type="InterPro" id="IPR001623">
    <property type="entry name" value="DnaJ_domain"/>
</dbReference>
<keyword evidence="4 5" id="KW-0862">Zinc</keyword>
<dbReference type="Gene3D" id="1.10.287.110">
    <property type="entry name" value="DnaJ domain"/>
    <property type="match status" value="1"/>
</dbReference>
<sequence>MRKIKLIGFASKSLTRIFNSRGFHCNSIEGNQQALFLAHITRFGSYRYVAGINGNPFGEAVFSVPLAKRYFHATGPLRSSERNYYELLGVAKDASRDEIRNSFHELAKKYHPDTNKNNPSAKRKFQEIRDAYETLRDSEKRAQYDMSLNLGSGYARQDSGSRGSENVHYDFDAEAFRRAYKTNFSTSFHKIFSEIFEDEKENFAADIQLELSLSFSEAAKGCTKDLSFNAHLPCDSCHGRGYPIDAKARICPTCGGIGRVTIPPFSTTCSSCKGSGRVITEKCGSCKGHGVLEGVKEVRVTIPAGVESGDTITIPKGGNSGGQGATSGNVYIRLEVADDPTFSRIGADLYVDANISFIQAILGGKVEVPTLTGKISLDIPKGVQPGQVQVLRGKGLAKHGFLVSRGDQHVRFCINFPTKVNERQRAILEEFEEEEITREEGSSDASWWQQILEHGNRPKLMLELSVLLLILLLMKKLLL</sequence>
<dbReference type="PROSITE" id="PS50076">
    <property type="entry name" value="DNAJ_2"/>
    <property type="match status" value="1"/>
</dbReference>
<dbReference type="GO" id="GO:0042026">
    <property type="term" value="P:protein refolding"/>
    <property type="evidence" value="ECO:0000318"/>
    <property type="project" value="GO_Central"/>
</dbReference>
<dbReference type="PRINTS" id="PR00625">
    <property type="entry name" value="JDOMAIN"/>
</dbReference>
<dbReference type="Proteomes" id="UP000813463">
    <property type="component" value="Chromosome 2"/>
</dbReference>
<dbReference type="SUPFAM" id="SSF46565">
    <property type="entry name" value="Chaperone J-domain"/>
    <property type="match status" value="1"/>
</dbReference>
<evidence type="ECO:0000259" key="7">
    <source>
        <dbReference type="PROSITE" id="PS51188"/>
    </source>
</evidence>
<dbReference type="SUPFAM" id="SSF57938">
    <property type="entry name" value="DnaJ/Hsp40 cysteine-rich domain"/>
    <property type="match status" value="1"/>
</dbReference>
<dbReference type="InterPro" id="IPR002939">
    <property type="entry name" value="DnaJ_C"/>
</dbReference>
<evidence type="ECO:0000256" key="3">
    <source>
        <dbReference type="ARBA" id="ARBA00022771"/>
    </source>
</evidence>
<dbReference type="Pfam" id="PF01556">
    <property type="entry name" value="DnaJ_C"/>
    <property type="match status" value="1"/>
</dbReference>
<gene>
    <name evidence="9" type="primary">LOC110802828</name>
</gene>
<keyword evidence="8" id="KW-1185">Reference proteome</keyword>
<feature type="domain" description="J" evidence="6">
    <location>
        <begin position="83"/>
        <end position="148"/>
    </location>
</feature>
<evidence type="ECO:0000313" key="8">
    <source>
        <dbReference type="Proteomes" id="UP000813463"/>
    </source>
</evidence>
<protein>
    <submittedName>
        <fullName evidence="9">Chaperone protein dnaJ 1, mitochondrial isoform X1</fullName>
    </submittedName>
</protein>
<dbReference type="InterPro" id="IPR001305">
    <property type="entry name" value="HSP_DnaJ_Cys-rich_dom"/>
</dbReference>
<dbReference type="GO" id="GO:0005524">
    <property type="term" value="F:ATP binding"/>
    <property type="evidence" value="ECO:0007669"/>
    <property type="project" value="InterPro"/>
</dbReference>
<dbReference type="CDD" id="cd10719">
    <property type="entry name" value="DnaJ_zf"/>
    <property type="match status" value="1"/>
</dbReference>
<dbReference type="FunFam" id="2.60.260.20:FF:000005">
    <property type="entry name" value="Chaperone protein dnaJ 1, mitochondrial"/>
    <property type="match status" value="1"/>
</dbReference>
<keyword evidence="3 5" id="KW-0863">Zinc-finger</keyword>
<evidence type="ECO:0000259" key="6">
    <source>
        <dbReference type="PROSITE" id="PS50076"/>
    </source>
</evidence>
<dbReference type="InterPro" id="IPR036410">
    <property type="entry name" value="HSP_DnaJ_Cys-rich_dom_sf"/>
</dbReference>
<reference evidence="9" key="2">
    <citation type="submission" date="2025-08" db="UniProtKB">
        <authorList>
            <consortium name="RefSeq"/>
        </authorList>
    </citation>
    <scope>IDENTIFICATION</scope>
    <source>
        <tissue evidence="9">Leaf</tissue>
    </source>
</reference>
<dbReference type="InterPro" id="IPR012724">
    <property type="entry name" value="DnaJ"/>
</dbReference>
<dbReference type="OrthoDB" id="10256793at2759"/>
<dbReference type="PANTHER" id="PTHR43096:SF36">
    <property type="entry name" value="CHAPERONE PROTEIN DNAJ 1, MITOCHONDRIAL"/>
    <property type="match status" value="1"/>
</dbReference>
<accession>A0A9R0KA12</accession>
<dbReference type="GO" id="GO:0005737">
    <property type="term" value="C:cytoplasm"/>
    <property type="evidence" value="ECO:0000318"/>
    <property type="project" value="GO_Central"/>
</dbReference>
<dbReference type="Gene3D" id="2.60.260.20">
    <property type="entry name" value="Urease metallochaperone UreE, N-terminal domain"/>
    <property type="match status" value="2"/>
</dbReference>
<dbReference type="GO" id="GO:0008270">
    <property type="term" value="F:zinc ion binding"/>
    <property type="evidence" value="ECO:0007669"/>
    <property type="project" value="UniProtKB-KW"/>
</dbReference>
<dbReference type="SUPFAM" id="SSF49493">
    <property type="entry name" value="HSP40/DnaJ peptide-binding domain"/>
    <property type="match status" value="2"/>
</dbReference>
<proteinExistence type="inferred from homology"/>
<dbReference type="SMART" id="SM00271">
    <property type="entry name" value="DnaJ"/>
    <property type="match status" value="1"/>
</dbReference>
<evidence type="ECO:0000256" key="5">
    <source>
        <dbReference type="PROSITE-ProRule" id="PRU00546"/>
    </source>
</evidence>
<feature type="domain" description="CR-type" evidence="7">
    <location>
        <begin position="221"/>
        <end position="295"/>
    </location>
</feature>
<dbReference type="GO" id="GO:0051082">
    <property type="term" value="F:unfolded protein binding"/>
    <property type="evidence" value="ECO:0000318"/>
    <property type="project" value="GO_Central"/>
</dbReference>
<dbReference type="GO" id="GO:0031072">
    <property type="term" value="F:heat shock protein binding"/>
    <property type="evidence" value="ECO:0007669"/>
    <property type="project" value="InterPro"/>
</dbReference>
<dbReference type="Pfam" id="PF00684">
    <property type="entry name" value="DnaJ_CXXCXGXG"/>
    <property type="match status" value="1"/>
</dbReference>
<evidence type="ECO:0000313" key="9">
    <source>
        <dbReference type="RefSeq" id="XP_021864009.1"/>
    </source>
</evidence>
<dbReference type="Pfam" id="PF00226">
    <property type="entry name" value="DnaJ"/>
    <property type="match status" value="1"/>
</dbReference>
<dbReference type="CDD" id="cd10747">
    <property type="entry name" value="DnaJ_C"/>
    <property type="match status" value="1"/>
</dbReference>